<reference evidence="1 2" key="2">
    <citation type="journal article" date="2017" name="Front. Plant Sci.">
        <title>Gene Classification and Mining of Molecular Markers Useful in Red Clover (Trifolium pratense) Breeding.</title>
        <authorList>
            <person name="Istvanek J."/>
            <person name="Dluhosova J."/>
            <person name="Dluhos P."/>
            <person name="Patkova L."/>
            <person name="Nedelnik J."/>
            <person name="Repkova J."/>
        </authorList>
    </citation>
    <scope>NUCLEOTIDE SEQUENCE [LARGE SCALE GENOMIC DNA]</scope>
    <source>
        <strain evidence="2">cv. Tatra</strain>
        <tissue evidence="1">Young leaves</tissue>
    </source>
</reference>
<accession>A0A2K3NPG2</accession>
<evidence type="ECO:0000313" key="2">
    <source>
        <dbReference type="Proteomes" id="UP000236291"/>
    </source>
</evidence>
<gene>
    <name evidence="1" type="ORF">L195_g001363</name>
</gene>
<evidence type="ECO:0000313" key="1">
    <source>
        <dbReference type="EMBL" id="PNY04931.1"/>
    </source>
</evidence>
<dbReference type="AlphaFoldDB" id="A0A2K3NPG2"/>
<dbReference type="EMBL" id="ASHM01000549">
    <property type="protein sequence ID" value="PNY04931.1"/>
    <property type="molecule type" value="Genomic_DNA"/>
</dbReference>
<proteinExistence type="predicted"/>
<sequence length="64" mass="7295">MNNTINVGDKQVQYIRWKAPSEDWIRINTYGAARGGMVSERGGILRGAHAWRMALWIFQVFGSL</sequence>
<protein>
    <submittedName>
        <fullName evidence="1">Uncharacterized protein</fullName>
    </submittedName>
</protein>
<dbReference type="Proteomes" id="UP000236291">
    <property type="component" value="Unassembled WGS sequence"/>
</dbReference>
<comment type="caution">
    <text evidence="1">The sequence shown here is derived from an EMBL/GenBank/DDBJ whole genome shotgun (WGS) entry which is preliminary data.</text>
</comment>
<name>A0A2K3NPG2_TRIPR</name>
<reference evidence="1 2" key="1">
    <citation type="journal article" date="2014" name="Am. J. Bot.">
        <title>Genome assembly and annotation for red clover (Trifolium pratense; Fabaceae).</title>
        <authorList>
            <person name="Istvanek J."/>
            <person name="Jaros M."/>
            <person name="Krenek A."/>
            <person name="Repkova J."/>
        </authorList>
    </citation>
    <scope>NUCLEOTIDE SEQUENCE [LARGE SCALE GENOMIC DNA]</scope>
    <source>
        <strain evidence="2">cv. Tatra</strain>
        <tissue evidence="1">Young leaves</tissue>
    </source>
</reference>
<organism evidence="1 2">
    <name type="scientific">Trifolium pratense</name>
    <name type="common">Red clover</name>
    <dbReference type="NCBI Taxonomy" id="57577"/>
    <lineage>
        <taxon>Eukaryota</taxon>
        <taxon>Viridiplantae</taxon>
        <taxon>Streptophyta</taxon>
        <taxon>Embryophyta</taxon>
        <taxon>Tracheophyta</taxon>
        <taxon>Spermatophyta</taxon>
        <taxon>Magnoliopsida</taxon>
        <taxon>eudicotyledons</taxon>
        <taxon>Gunneridae</taxon>
        <taxon>Pentapetalae</taxon>
        <taxon>rosids</taxon>
        <taxon>fabids</taxon>
        <taxon>Fabales</taxon>
        <taxon>Fabaceae</taxon>
        <taxon>Papilionoideae</taxon>
        <taxon>50 kb inversion clade</taxon>
        <taxon>NPAAA clade</taxon>
        <taxon>Hologalegina</taxon>
        <taxon>IRL clade</taxon>
        <taxon>Trifolieae</taxon>
        <taxon>Trifolium</taxon>
    </lineage>
</organism>